<keyword evidence="3" id="KW-1185">Reference proteome</keyword>
<dbReference type="SMART" id="SM00530">
    <property type="entry name" value="HTH_XRE"/>
    <property type="match status" value="1"/>
</dbReference>
<dbReference type="GO" id="GO:0003677">
    <property type="term" value="F:DNA binding"/>
    <property type="evidence" value="ECO:0007669"/>
    <property type="project" value="InterPro"/>
</dbReference>
<dbReference type="Proteomes" id="UP000655751">
    <property type="component" value="Unassembled WGS sequence"/>
</dbReference>
<accession>A0A931IBV4</accession>
<evidence type="ECO:0000313" key="2">
    <source>
        <dbReference type="EMBL" id="MBH0777706.1"/>
    </source>
</evidence>
<dbReference type="PROSITE" id="PS50943">
    <property type="entry name" value="HTH_CROC1"/>
    <property type="match status" value="1"/>
</dbReference>
<evidence type="ECO:0000259" key="1">
    <source>
        <dbReference type="PROSITE" id="PS50943"/>
    </source>
</evidence>
<evidence type="ECO:0000313" key="3">
    <source>
        <dbReference type="Proteomes" id="UP000655751"/>
    </source>
</evidence>
<comment type="caution">
    <text evidence="2">The sequence shown here is derived from an EMBL/GenBank/DDBJ whole genome shotgun (WGS) entry which is preliminary data.</text>
</comment>
<dbReference type="EMBL" id="JADMLG010000005">
    <property type="protein sequence ID" value="MBH0777706.1"/>
    <property type="molecule type" value="Genomic_DNA"/>
</dbReference>
<reference evidence="2" key="1">
    <citation type="submission" date="2020-11" db="EMBL/GenBank/DDBJ databases">
        <title>Nocardia NEAU-351.nov., a novel actinomycete isolated from the cow dung.</title>
        <authorList>
            <person name="Zhang X."/>
        </authorList>
    </citation>
    <scope>NUCLEOTIDE SEQUENCE</scope>
    <source>
        <strain evidence="2">NEAU-351</strain>
    </source>
</reference>
<dbReference type="CDD" id="cd00093">
    <property type="entry name" value="HTH_XRE"/>
    <property type="match status" value="1"/>
</dbReference>
<dbReference type="InterPro" id="IPR001387">
    <property type="entry name" value="Cro/C1-type_HTH"/>
</dbReference>
<dbReference type="InterPro" id="IPR043917">
    <property type="entry name" value="DUF5753"/>
</dbReference>
<dbReference type="InterPro" id="IPR010982">
    <property type="entry name" value="Lambda_DNA-bd_dom_sf"/>
</dbReference>
<sequence length="285" mass="31726">MATTSPTVARWELKLRIVQLRKDSQLDDAEVMDAVGISRPYWSQVFGGSRILTVDKLRALAAAYGCDADEQEELVALRETATKERGWWMKHPALIRPEMQQLYGLEHGAHSIRCYNSLLIPGLLQSEGYARTIIAANTMIRPFEVEQHLAVRMQRQSRLTGENPLHLTAVFSEAALIQQTGGPDVLREQLLHLIELAERNPETIEYRIIPFTAAEGTALGGSTFHLLDFGSTKLPTLGWSETPTQADVVEDAAEVSSLTYAYAQALTQTLNPADSLTLIKERARE</sequence>
<organism evidence="2 3">
    <name type="scientific">Nocardia bovistercoris</name>
    <dbReference type="NCBI Taxonomy" id="2785916"/>
    <lineage>
        <taxon>Bacteria</taxon>
        <taxon>Bacillati</taxon>
        <taxon>Actinomycetota</taxon>
        <taxon>Actinomycetes</taxon>
        <taxon>Mycobacteriales</taxon>
        <taxon>Nocardiaceae</taxon>
        <taxon>Nocardia</taxon>
    </lineage>
</organism>
<dbReference type="Gene3D" id="1.10.260.40">
    <property type="entry name" value="lambda repressor-like DNA-binding domains"/>
    <property type="match status" value="1"/>
</dbReference>
<protein>
    <submittedName>
        <fullName evidence="2">Helix-turn-helix transcriptional regulator</fullName>
    </submittedName>
</protein>
<name>A0A931IBV4_9NOCA</name>
<feature type="domain" description="HTH cro/C1-type" evidence="1">
    <location>
        <begin position="33"/>
        <end position="71"/>
    </location>
</feature>
<dbReference type="Pfam" id="PF13560">
    <property type="entry name" value="HTH_31"/>
    <property type="match status" value="1"/>
</dbReference>
<dbReference type="Pfam" id="PF19054">
    <property type="entry name" value="DUF5753"/>
    <property type="match status" value="1"/>
</dbReference>
<dbReference type="SUPFAM" id="SSF47413">
    <property type="entry name" value="lambda repressor-like DNA-binding domains"/>
    <property type="match status" value="1"/>
</dbReference>
<dbReference type="RefSeq" id="WP_196150018.1">
    <property type="nucleotide sequence ID" value="NZ_JADMLG010000005.1"/>
</dbReference>
<gene>
    <name evidence="2" type="ORF">IT779_15630</name>
</gene>
<proteinExistence type="predicted"/>
<dbReference type="AlphaFoldDB" id="A0A931IBV4"/>